<dbReference type="AlphaFoldDB" id="A0A3E0W000"/>
<name>A0A3E0W000_9MICO</name>
<comment type="caution">
    <text evidence="2">The sequence shown here is derived from an EMBL/GenBank/DDBJ whole genome shotgun (WGS) entry which is preliminary data.</text>
</comment>
<feature type="transmembrane region" description="Helical" evidence="1">
    <location>
        <begin position="187"/>
        <end position="208"/>
    </location>
</feature>
<evidence type="ECO:0000313" key="3">
    <source>
        <dbReference type="Proteomes" id="UP000256709"/>
    </source>
</evidence>
<gene>
    <name evidence="2" type="ORF">B7R21_04710</name>
</gene>
<feature type="transmembrane region" description="Helical" evidence="1">
    <location>
        <begin position="84"/>
        <end position="109"/>
    </location>
</feature>
<reference evidence="2 3" key="1">
    <citation type="submission" date="2017-04" db="EMBL/GenBank/DDBJ databases">
        <title>Comparative genome analysis of Subtercola boreus.</title>
        <authorList>
            <person name="Cho Y.-J."/>
            <person name="Cho A."/>
            <person name="Kim O.-S."/>
            <person name="Lee J.-I."/>
        </authorList>
    </citation>
    <scope>NUCLEOTIDE SEQUENCE [LARGE SCALE GENOMIC DNA]</scope>
    <source>
        <strain evidence="2 3">P27444</strain>
    </source>
</reference>
<keyword evidence="1" id="KW-0472">Membrane</keyword>
<organism evidence="2 3">
    <name type="scientific">Subtercola boreus</name>
    <dbReference type="NCBI Taxonomy" id="120213"/>
    <lineage>
        <taxon>Bacteria</taxon>
        <taxon>Bacillati</taxon>
        <taxon>Actinomycetota</taxon>
        <taxon>Actinomycetes</taxon>
        <taxon>Micrococcales</taxon>
        <taxon>Microbacteriaceae</taxon>
        <taxon>Subtercola</taxon>
    </lineage>
</organism>
<dbReference type="OrthoDB" id="5124722at2"/>
<dbReference type="Proteomes" id="UP000256709">
    <property type="component" value="Unassembled WGS sequence"/>
</dbReference>
<feature type="transmembrane region" description="Helical" evidence="1">
    <location>
        <begin position="162"/>
        <end position="181"/>
    </location>
</feature>
<sequence>MSREAPQGIRASSSAGVVGTARTTLLGGLGIVLAMLYPVAGTIDPAWPNIPGAQLVVWMVFAVACGILAFGVPGERSIVGDSGVGRVALFVFGIHELVLGIASIVTPVVSDPSAVLASAGTPAAIFGGWVFQSVGILGLVASAVAAVAIVRAGILHGPARWMLLPVPVVWAVGMALLFVPVQEVALVGVRFSTAVFPLLALVGAAYALHGRWPAIRAWLRVVNEKW</sequence>
<dbReference type="EMBL" id="NBXA01000007">
    <property type="protein sequence ID" value="RFA15321.1"/>
    <property type="molecule type" value="Genomic_DNA"/>
</dbReference>
<evidence type="ECO:0000256" key="1">
    <source>
        <dbReference type="SAM" id="Phobius"/>
    </source>
</evidence>
<feature type="transmembrane region" description="Helical" evidence="1">
    <location>
        <begin position="129"/>
        <end position="150"/>
    </location>
</feature>
<proteinExistence type="predicted"/>
<protein>
    <submittedName>
        <fullName evidence="2">Uncharacterized protein</fullName>
    </submittedName>
</protein>
<evidence type="ECO:0000313" key="2">
    <source>
        <dbReference type="EMBL" id="RFA15321.1"/>
    </source>
</evidence>
<accession>A0A3E0W000</accession>
<feature type="transmembrane region" description="Helical" evidence="1">
    <location>
        <begin position="21"/>
        <end position="40"/>
    </location>
</feature>
<dbReference type="RefSeq" id="WP_116282082.1">
    <property type="nucleotide sequence ID" value="NZ_NBXA01000007.1"/>
</dbReference>
<keyword evidence="1" id="KW-0812">Transmembrane</keyword>
<keyword evidence="1" id="KW-1133">Transmembrane helix</keyword>
<feature type="transmembrane region" description="Helical" evidence="1">
    <location>
        <begin position="52"/>
        <end position="72"/>
    </location>
</feature>